<evidence type="ECO:0000313" key="1">
    <source>
        <dbReference type="EMBL" id="MBM0230711.1"/>
    </source>
</evidence>
<evidence type="ECO:0000313" key="2">
    <source>
        <dbReference type="Proteomes" id="UP000601027"/>
    </source>
</evidence>
<dbReference type="EMBL" id="JAEVHM010000003">
    <property type="protein sequence ID" value="MBM0230711.1"/>
    <property type="molecule type" value="Genomic_DNA"/>
</dbReference>
<dbReference type="Pfam" id="PF05721">
    <property type="entry name" value="PhyH"/>
    <property type="match status" value="1"/>
</dbReference>
<dbReference type="InterPro" id="IPR008775">
    <property type="entry name" value="Phytyl_CoA_dOase-like"/>
</dbReference>
<dbReference type="Gene3D" id="2.60.120.620">
    <property type="entry name" value="q2cbj1_9rhob like domain"/>
    <property type="match status" value="1"/>
</dbReference>
<keyword evidence="1" id="KW-0560">Oxidoreductase</keyword>
<keyword evidence="2" id="KW-1185">Reference proteome</keyword>
<dbReference type="PANTHER" id="PTHR20883:SF48">
    <property type="entry name" value="ECTOINE DIOXYGENASE"/>
    <property type="match status" value="1"/>
</dbReference>
<sequence>MTSPKPAPPGFTKSEWEEFEENGLIHLDDRIDPESVDRYLDIGRQLVAGMVPSSKNTNKIEDLVLRHRDLQELIDHERHIGFAYDIFGDTVRLSQNDMIVRQPGAVVNHWHIDGPRAVPFRVFSPVLPLKLRIGYWLTDVPHDEMGNLVYLPGSHRAGYDGEHTSTGTLPGERVLRARAGSITVFHASLWHRVQPNNSTSTRVNFFLSYTPSWISGYRFYDPQWAASLTRERRIIVRPYGEDQERFIRPPAADLPLFDDPDSARTVDGVEKHKVRRLTRYEREFASSHRRQP</sequence>
<gene>
    <name evidence="1" type="ORF">JNW91_01730</name>
</gene>
<name>A0ABS1XN77_9ACTN</name>
<dbReference type="Proteomes" id="UP000601027">
    <property type="component" value="Unassembled WGS sequence"/>
</dbReference>
<organism evidence="1 2">
    <name type="scientific">Micromonospora parastrephiae</name>
    <dbReference type="NCBI Taxonomy" id="2806101"/>
    <lineage>
        <taxon>Bacteria</taxon>
        <taxon>Bacillati</taxon>
        <taxon>Actinomycetota</taxon>
        <taxon>Actinomycetes</taxon>
        <taxon>Micromonosporales</taxon>
        <taxon>Micromonosporaceae</taxon>
        <taxon>Micromonospora</taxon>
    </lineage>
</organism>
<accession>A0ABS1XN77</accession>
<dbReference type="GO" id="GO:0051213">
    <property type="term" value="F:dioxygenase activity"/>
    <property type="evidence" value="ECO:0007669"/>
    <property type="project" value="UniProtKB-KW"/>
</dbReference>
<dbReference type="RefSeq" id="WP_203173198.1">
    <property type="nucleotide sequence ID" value="NZ_JAEVHM010000003.1"/>
</dbReference>
<dbReference type="SUPFAM" id="SSF51197">
    <property type="entry name" value="Clavaminate synthase-like"/>
    <property type="match status" value="1"/>
</dbReference>
<comment type="caution">
    <text evidence="1">The sequence shown here is derived from an EMBL/GenBank/DDBJ whole genome shotgun (WGS) entry which is preliminary data.</text>
</comment>
<proteinExistence type="predicted"/>
<keyword evidence="1" id="KW-0223">Dioxygenase</keyword>
<dbReference type="PANTHER" id="PTHR20883">
    <property type="entry name" value="PHYTANOYL-COA DIOXYGENASE DOMAIN CONTAINING 1"/>
    <property type="match status" value="1"/>
</dbReference>
<protein>
    <submittedName>
        <fullName evidence="1">Phytanoyl-CoA dioxygenase family protein</fullName>
    </submittedName>
</protein>
<reference evidence="1 2" key="1">
    <citation type="submission" date="2021-01" db="EMBL/GenBank/DDBJ databases">
        <title>Draft genome sequence of Micromonospora sp. strain STR1_7.</title>
        <authorList>
            <person name="Karlyshev A."/>
            <person name="Jawad R."/>
        </authorList>
    </citation>
    <scope>NUCLEOTIDE SEQUENCE [LARGE SCALE GENOMIC DNA]</scope>
    <source>
        <strain evidence="1 2">STR1-7</strain>
    </source>
</reference>